<keyword evidence="2" id="KW-1185">Reference proteome</keyword>
<proteinExistence type="predicted"/>
<reference evidence="1 2" key="1">
    <citation type="submission" date="2016-10" db="EMBL/GenBank/DDBJ databases">
        <authorList>
            <person name="de Groot N.N."/>
        </authorList>
    </citation>
    <scope>NUCLEOTIDE SEQUENCE [LARGE SCALE GENOMIC DNA]</scope>
    <source>
        <strain evidence="1 2">DSM 19938</strain>
    </source>
</reference>
<dbReference type="EMBL" id="FNXY01000001">
    <property type="protein sequence ID" value="SEI46338.1"/>
    <property type="molecule type" value="Genomic_DNA"/>
</dbReference>
<sequence>MKAFLFFFVVTIFPFVSNAQKPPKNAKQIILTVDSTKSQETTVKEFVSYLNDRSYEIDNYNKDLGLVTTKGKEVKFWQLRLSVFIENNKIKITGTAFTSMLGIESYWPVENKGSLGSVFVHTWRETNETALNFPHSMIEYR</sequence>
<organism evidence="1 2">
    <name type="scientific">Dyadobacter koreensis</name>
    <dbReference type="NCBI Taxonomy" id="408657"/>
    <lineage>
        <taxon>Bacteria</taxon>
        <taxon>Pseudomonadati</taxon>
        <taxon>Bacteroidota</taxon>
        <taxon>Cytophagia</taxon>
        <taxon>Cytophagales</taxon>
        <taxon>Spirosomataceae</taxon>
        <taxon>Dyadobacter</taxon>
    </lineage>
</organism>
<dbReference type="Proteomes" id="UP000199532">
    <property type="component" value="Unassembled WGS sequence"/>
</dbReference>
<dbReference type="AlphaFoldDB" id="A0A1H6QR96"/>
<dbReference type="OrthoDB" id="9885717at2"/>
<dbReference type="RefSeq" id="WP_090332473.1">
    <property type="nucleotide sequence ID" value="NZ_FNXY01000001.1"/>
</dbReference>
<protein>
    <submittedName>
        <fullName evidence="1">Uncharacterized protein</fullName>
    </submittedName>
</protein>
<evidence type="ECO:0000313" key="1">
    <source>
        <dbReference type="EMBL" id="SEI46338.1"/>
    </source>
</evidence>
<gene>
    <name evidence="1" type="ORF">SAMN04487995_0938</name>
</gene>
<name>A0A1H6QR96_9BACT</name>
<evidence type="ECO:0000313" key="2">
    <source>
        <dbReference type="Proteomes" id="UP000199532"/>
    </source>
</evidence>
<accession>A0A1H6QR96</accession>